<gene>
    <name evidence="2" type="ORF">AB4875_02150</name>
</gene>
<dbReference type="Proteomes" id="UP001557484">
    <property type="component" value="Unassembled WGS sequence"/>
</dbReference>
<organism evidence="2 3">
    <name type="scientific">Zhongshania arctica</name>
    <dbReference type="NCBI Taxonomy" id="3238302"/>
    <lineage>
        <taxon>Bacteria</taxon>
        <taxon>Pseudomonadati</taxon>
        <taxon>Pseudomonadota</taxon>
        <taxon>Gammaproteobacteria</taxon>
        <taxon>Cellvibrionales</taxon>
        <taxon>Spongiibacteraceae</taxon>
        <taxon>Zhongshania</taxon>
    </lineage>
</organism>
<sequence>MSESQDFFDKPKNVKHILTGLYVICGLLVALELVVHRHTEHPWEGLFSFYPLYGFVGCVVLVLVATLMRKVVMRDENYYQQDEPKVEESNRVEH</sequence>
<feature type="transmembrane region" description="Helical" evidence="1">
    <location>
        <begin position="47"/>
        <end position="68"/>
    </location>
</feature>
<evidence type="ECO:0000313" key="3">
    <source>
        <dbReference type="Proteomes" id="UP001557484"/>
    </source>
</evidence>
<keyword evidence="3" id="KW-1185">Reference proteome</keyword>
<comment type="caution">
    <text evidence="2">The sequence shown here is derived from an EMBL/GenBank/DDBJ whole genome shotgun (WGS) entry which is preliminary data.</text>
</comment>
<accession>A0ABV3TU14</accession>
<evidence type="ECO:0000313" key="2">
    <source>
        <dbReference type="EMBL" id="MEX1664269.1"/>
    </source>
</evidence>
<evidence type="ECO:0000256" key="1">
    <source>
        <dbReference type="SAM" id="Phobius"/>
    </source>
</evidence>
<name>A0ABV3TU14_9GAMM</name>
<feature type="transmembrane region" description="Helical" evidence="1">
    <location>
        <begin position="17"/>
        <end position="35"/>
    </location>
</feature>
<keyword evidence="1" id="KW-0472">Membrane</keyword>
<keyword evidence="1" id="KW-0812">Transmembrane</keyword>
<proteinExistence type="predicted"/>
<reference evidence="2 3" key="1">
    <citation type="journal article" date="2011" name="Int. J. Syst. Evol. Microbiol.">
        <title>Zhongshania antarctica gen. nov., sp. nov. and Zhongshania guokunii sp. nov., gammaproteobacteria respectively isolated from coastal attached (fast) ice and surface seawater of the Antarctic.</title>
        <authorList>
            <person name="Li H.J."/>
            <person name="Zhang X.Y."/>
            <person name="Chen C.X."/>
            <person name="Zhang Y.J."/>
            <person name="Gao Z.M."/>
            <person name="Yu Y."/>
            <person name="Chen X.L."/>
            <person name="Chen B."/>
            <person name="Zhang Y.Z."/>
        </authorList>
    </citation>
    <scope>NUCLEOTIDE SEQUENCE [LARGE SCALE GENOMIC DNA]</scope>
    <source>
        <strain evidence="2 3">R06B22</strain>
    </source>
</reference>
<dbReference type="EMBL" id="JBFRYB010000001">
    <property type="protein sequence ID" value="MEX1664269.1"/>
    <property type="molecule type" value="Genomic_DNA"/>
</dbReference>
<keyword evidence="1" id="KW-1133">Transmembrane helix</keyword>
<protein>
    <submittedName>
        <fullName evidence="2">Uncharacterized protein</fullName>
    </submittedName>
</protein>
<dbReference type="RefSeq" id="WP_368374393.1">
    <property type="nucleotide sequence ID" value="NZ_JBFRYB010000001.1"/>
</dbReference>